<name>A0A915YGK5_9BACT</name>
<dbReference type="AlphaFoldDB" id="A0A915YGK5"/>
<dbReference type="EMBL" id="AP026867">
    <property type="protein sequence ID" value="BDS12764.1"/>
    <property type="molecule type" value="Genomic_DNA"/>
</dbReference>
<protein>
    <submittedName>
        <fullName evidence="1">Uncharacterized protein</fullName>
    </submittedName>
</protein>
<accession>A0A915YGK5</accession>
<dbReference type="KEGG" id="aup:AsAng_0034890"/>
<keyword evidence="2" id="KW-1185">Reference proteome</keyword>
<proteinExistence type="predicted"/>
<dbReference type="Proteomes" id="UP001060919">
    <property type="component" value="Chromosome"/>
</dbReference>
<organism evidence="1 2">
    <name type="scientific">Aureispira anguillae</name>
    <dbReference type="NCBI Taxonomy" id="2864201"/>
    <lineage>
        <taxon>Bacteria</taxon>
        <taxon>Pseudomonadati</taxon>
        <taxon>Bacteroidota</taxon>
        <taxon>Saprospiria</taxon>
        <taxon>Saprospirales</taxon>
        <taxon>Saprospiraceae</taxon>
        <taxon>Aureispira</taxon>
    </lineage>
</organism>
<dbReference type="RefSeq" id="WP_264788122.1">
    <property type="nucleotide sequence ID" value="NZ_AP026867.1"/>
</dbReference>
<evidence type="ECO:0000313" key="1">
    <source>
        <dbReference type="EMBL" id="BDS12764.1"/>
    </source>
</evidence>
<evidence type="ECO:0000313" key="2">
    <source>
        <dbReference type="Proteomes" id="UP001060919"/>
    </source>
</evidence>
<gene>
    <name evidence="1" type="ORF">AsAng_0034890</name>
</gene>
<reference evidence="1" key="1">
    <citation type="submission" date="2022-09" db="EMBL/GenBank/DDBJ databases">
        <title>Aureispira anguillicida sp. nov., isolated from Leptocephalus of Japanese eel Anguilla japonica.</title>
        <authorList>
            <person name="Yuasa K."/>
            <person name="Mekata T."/>
            <person name="Ikunari K."/>
        </authorList>
    </citation>
    <scope>NUCLEOTIDE SEQUENCE</scope>
    <source>
        <strain evidence="1">EL160426</strain>
    </source>
</reference>
<sequence>MKGPQRIEVFLSELEGAQPALYFHCTSLEIDRVGIENVGGALNVIMCFLGKRYGSLPILGTNSFVTAWFYRLEQPSIFPQEQLWQWLEGCDLKYKKLPIVFIPVVFPVFP</sequence>